<dbReference type="AlphaFoldDB" id="A0A2M9Q6M0"/>
<proteinExistence type="predicted"/>
<evidence type="ECO:0000256" key="1">
    <source>
        <dbReference type="SAM" id="Phobius"/>
    </source>
</evidence>
<accession>A0A2M9Q6M0</accession>
<dbReference type="EMBL" id="PHQY01000589">
    <property type="protein sequence ID" value="PJO43698.1"/>
    <property type="molecule type" value="Genomic_DNA"/>
</dbReference>
<keyword evidence="1" id="KW-0472">Membrane</keyword>
<reference evidence="2 3" key="1">
    <citation type="submission" date="2017-11" db="EMBL/GenBank/DDBJ databases">
        <title>Bacterial isolate from king chilli rhizosphere.</title>
        <authorList>
            <person name="Takhelmayum P."/>
            <person name="Sarangthem I."/>
        </authorList>
    </citation>
    <scope>NUCLEOTIDE SEQUENCE [LARGE SCALE GENOMIC DNA]</scope>
    <source>
        <strain evidence="3">t26</strain>
    </source>
</reference>
<protein>
    <submittedName>
        <fullName evidence="2">Uncharacterized protein</fullName>
    </submittedName>
</protein>
<comment type="caution">
    <text evidence="2">The sequence shown here is derived from an EMBL/GenBank/DDBJ whole genome shotgun (WGS) entry which is preliminary data.</text>
</comment>
<feature type="transmembrane region" description="Helical" evidence="1">
    <location>
        <begin position="46"/>
        <end position="68"/>
    </location>
</feature>
<name>A0A2M9Q6M0_9BACI</name>
<gene>
    <name evidence="2" type="ORF">CWD94_10980</name>
</gene>
<dbReference type="Proteomes" id="UP000232101">
    <property type="component" value="Unassembled WGS sequence"/>
</dbReference>
<keyword evidence="1" id="KW-0812">Transmembrane</keyword>
<evidence type="ECO:0000313" key="2">
    <source>
        <dbReference type="EMBL" id="PJO43698.1"/>
    </source>
</evidence>
<sequence>MNTINKKVFVIFIMGFLTTALALPLLSSLGVPSFDVVLTALFGEGNIWALVFSLTLILLATFGVGKAIKSYN</sequence>
<evidence type="ECO:0000313" key="3">
    <source>
        <dbReference type="Proteomes" id="UP000232101"/>
    </source>
</evidence>
<keyword evidence="1" id="KW-1133">Transmembrane helix</keyword>
<organism evidence="2 3">
    <name type="scientific">Lysinibacillus xylanilyticus</name>
    <dbReference type="NCBI Taxonomy" id="582475"/>
    <lineage>
        <taxon>Bacteria</taxon>
        <taxon>Bacillati</taxon>
        <taxon>Bacillota</taxon>
        <taxon>Bacilli</taxon>
        <taxon>Bacillales</taxon>
        <taxon>Bacillaceae</taxon>
        <taxon>Lysinibacillus</taxon>
    </lineage>
</organism>